<keyword evidence="1 2" id="KW-0732">Signal</keyword>
<protein>
    <submittedName>
        <fullName evidence="3">Uncharacterized protein</fullName>
    </submittedName>
</protein>
<organism evidence="3 4">
    <name type="scientific">Carex littledalei</name>
    <dbReference type="NCBI Taxonomy" id="544730"/>
    <lineage>
        <taxon>Eukaryota</taxon>
        <taxon>Viridiplantae</taxon>
        <taxon>Streptophyta</taxon>
        <taxon>Embryophyta</taxon>
        <taxon>Tracheophyta</taxon>
        <taxon>Spermatophyta</taxon>
        <taxon>Magnoliopsida</taxon>
        <taxon>Liliopsida</taxon>
        <taxon>Poales</taxon>
        <taxon>Cyperaceae</taxon>
        <taxon>Cyperoideae</taxon>
        <taxon>Cariceae</taxon>
        <taxon>Carex</taxon>
        <taxon>Carex subgen. Euthyceras</taxon>
    </lineage>
</organism>
<name>A0A833R356_9POAL</name>
<proteinExistence type="predicted"/>
<dbReference type="Proteomes" id="UP000623129">
    <property type="component" value="Unassembled WGS sequence"/>
</dbReference>
<evidence type="ECO:0000256" key="2">
    <source>
        <dbReference type="SAM" id="SignalP"/>
    </source>
</evidence>
<dbReference type="EMBL" id="SWLB01000009">
    <property type="protein sequence ID" value="KAF3334479.1"/>
    <property type="molecule type" value="Genomic_DNA"/>
</dbReference>
<feature type="chain" id="PRO_5032752841" evidence="2">
    <location>
        <begin position="24"/>
        <end position="125"/>
    </location>
</feature>
<dbReference type="PANTHER" id="PTHR33184">
    <property type="entry name" value="PROTEIN TAPETUM DETERMINANT 1-LIKE-RELATED"/>
    <property type="match status" value="1"/>
</dbReference>
<sequence length="125" mass="14203">MEAQTFLKLLLSVLFFILIPGNCQKCNLSSIQIQQTNLGKDPRNGVDTVFEVEVRNLCSCNLKSVFLNTQGFASSVLVDPKVFRQQRNIYLVNDGHAIPSQSAVKFRYSWDHYFRMSPASIQPEC</sequence>
<comment type="caution">
    <text evidence="3">The sequence shown here is derived from an EMBL/GenBank/DDBJ whole genome shotgun (WGS) entry which is preliminary data.</text>
</comment>
<evidence type="ECO:0000256" key="1">
    <source>
        <dbReference type="ARBA" id="ARBA00022729"/>
    </source>
</evidence>
<accession>A0A833R356</accession>
<dbReference type="OrthoDB" id="603213at2759"/>
<reference evidence="3" key="1">
    <citation type="submission" date="2020-01" db="EMBL/GenBank/DDBJ databases">
        <title>Genome sequence of Kobresia littledalei, the first chromosome-level genome in the family Cyperaceae.</title>
        <authorList>
            <person name="Qu G."/>
        </authorList>
    </citation>
    <scope>NUCLEOTIDE SEQUENCE</scope>
    <source>
        <strain evidence="3">C.B.Clarke</strain>
        <tissue evidence="3">Leaf</tissue>
    </source>
</reference>
<feature type="signal peptide" evidence="2">
    <location>
        <begin position="1"/>
        <end position="23"/>
    </location>
</feature>
<gene>
    <name evidence="3" type="ORF">FCM35_KLT21083</name>
</gene>
<dbReference type="PANTHER" id="PTHR33184:SF32">
    <property type="entry name" value="EXPRESSED PROTEIN"/>
    <property type="match status" value="1"/>
</dbReference>
<dbReference type="GO" id="GO:0001709">
    <property type="term" value="P:cell fate determination"/>
    <property type="evidence" value="ECO:0007669"/>
    <property type="project" value="TreeGrafter"/>
</dbReference>
<dbReference type="Pfam" id="PF24068">
    <property type="entry name" value="TPD1_C"/>
    <property type="match status" value="1"/>
</dbReference>
<evidence type="ECO:0000313" key="3">
    <source>
        <dbReference type="EMBL" id="KAF3334479.1"/>
    </source>
</evidence>
<keyword evidence="4" id="KW-1185">Reference proteome</keyword>
<dbReference type="InterPro" id="IPR040361">
    <property type="entry name" value="TPD1"/>
</dbReference>
<evidence type="ECO:0000313" key="4">
    <source>
        <dbReference type="Proteomes" id="UP000623129"/>
    </source>
</evidence>
<dbReference type="AlphaFoldDB" id="A0A833R356"/>